<sequence>MKRGFLANSPQKAPAAGTAPTSDAQKNTAAEIAESPTKKGASCVHRLLIATQNFQEQPSQKKATRGSDNASAAKPELENLVFVTIPPRRPGRPDDPDGHTELMVPKNGDLPEKIKNTRGYPKAVPKTSQNYIVKPTEDMGIAMFATRNFKKGELVFAERPFLCAPETVMNRIDFDFAATRGLSPDDRMKVVNAFIEKRLQHLLSRMSEADKKLIMELENSHKDKEENFPITGRMRTNSYSIEAYLWDVIDGLFGPTKSGYLIVGNEASRINHSCMPNITQLFDIASFSVQFLASRSFHRQAYLMEHYSFECKCYACTNNSPESDAFRRDFPQKIEALTEKCNDMIGGLVVISHGQARPRVPRKPNNPKIHPRLKKEVLEPALRLQADIEREGLGLYQEATALWLVISRAWEVIPGEYAAKKSREASNEVTTQVKMYGL</sequence>
<dbReference type="OrthoDB" id="5945798at2759"/>
<dbReference type="Pfam" id="PF00856">
    <property type="entry name" value="SET"/>
    <property type="match status" value="1"/>
</dbReference>
<feature type="region of interest" description="Disordered" evidence="1">
    <location>
        <begin position="54"/>
        <end position="122"/>
    </location>
</feature>
<dbReference type="InterPro" id="IPR011990">
    <property type="entry name" value="TPR-like_helical_dom_sf"/>
</dbReference>
<accession>A0A067SA05</accession>
<feature type="region of interest" description="Disordered" evidence="1">
    <location>
        <begin position="1"/>
        <end position="41"/>
    </location>
</feature>
<proteinExistence type="predicted"/>
<dbReference type="InterPro" id="IPR001214">
    <property type="entry name" value="SET_dom"/>
</dbReference>
<feature type="compositionally biased region" description="Polar residues" evidence="1">
    <location>
        <begin position="19"/>
        <end position="28"/>
    </location>
</feature>
<dbReference type="HOGENOM" id="CLU_028281_2_0_1"/>
<dbReference type="PANTHER" id="PTHR47332">
    <property type="entry name" value="SET DOMAIN-CONTAINING PROTEIN 5"/>
    <property type="match status" value="1"/>
</dbReference>
<dbReference type="STRING" id="685588.A0A067SA05"/>
<dbReference type="EMBL" id="KL142413">
    <property type="protein sequence ID" value="KDR67681.1"/>
    <property type="molecule type" value="Genomic_DNA"/>
</dbReference>
<dbReference type="InterPro" id="IPR046341">
    <property type="entry name" value="SET_dom_sf"/>
</dbReference>
<reference evidence="4" key="1">
    <citation type="journal article" date="2014" name="Proc. Natl. Acad. Sci. U.S.A.">
        <title>Extensive sampling of basidiomycete genomes demonstrates inadequacy of the white-rot/brown-rot paradigm for wood decay fungi.</title>
        <authorList>
            <person name="Riley R."/>
            <person name="Salamov A.A."/>
            <person name="Brown D.W."/>
            <person name="Nagy L.G."/>
            <person name="Floudas D."/>
            <person name="Held B.W."/>
            <person name="Levasseur A."/>
            <person name="Lombard V."/>
            <person name="Morin E."/>
            <person name="Otillar R."/>
            <person name="Lindquist E.A."/>
            <person name="Sun H."/>
            <person name="LaButti K.M."/>
            <person name="Schmutz J."/>
            <person name="Jabbour D."/>
            <person name="Luo H."/>
            <person name="Baker S.E."/>
            <person name="Pisabarro A.G."/>
            <person name="Walton J.D."/>
            <person name="Blanchette R.A."/>
            <person name="Henrissat B."/>
            <person name="Martin F."/>
            <person name="Cullen D."/>
            <person name="Hibbett D.S."/>
            <person name="Grigoriev I.V."/>
        </authorList>
    </citation>
    <scope>NUCLEOTIDE SEQUENCE [LARGE SCALE GENOMIC DNA]</scope>
    <source>
        <strain evidence="4">CBS 339.88</strain>
    </source>
</reference>
<dbReference type="SUPFAM" id="SSF82199">
    <property type="entry name" value="SET domain"/>
    <property type="match status" value="1"/>
</dbReference>
<evidence type="ECO:0000259" key="2">
    <source>
        <dbReference type="Pfam" id="PF00856"/>
    </source>
</evidence>
<feature type="compositionally biased region" description="Basic and acidic residues" evidence="1">
    <location>
        <begin position="91"/>
        <end position="100"/>
    </location>
</feature>
<evidence type="ECO:0000313" key="3">
    <source>
        <dbReference type="EMBL" id="KDR67681.1"/>
    </source>
</evidence>
<keyword evidence="4" id="KW-1185">Reference proteome</keyword>
<evidence type="ECO:0000256" key="1">
    <source>
        <dbReference type="SAM" id="MobiDB-lite"/>
    </source>
</evidence>
<dbReference type="Gene3D" id="1.25.40.10">
    <property type="entry name" value="Tetratricopeptide repeat domain"/>
    <property type="match status" value="1"/>
</dbReference>
<evidence type="ECO:0000313" key="4">
    <source>
        <dbReference type="Proteomes" id="UP000027222"/>
    </source>
</evidence>
<gene>
    <name evidence="3" type="ORF">GALMADRAFT_146961</name>
</gene>
<feature type="compositionally biased region" description="Polar residues" evidence="1">
    <location>
        <begin position="54"/>
        <end position="70"/>
    </location>
</feature>
<dbReference type="Proteomes" id="UP000027222">
    <property type="component" value="Unassembled WGS sequence"/>
</dbReference>
<organism evidence="3 4">
    <name type="scientific">Galerina marginata (strain CBS 339.88)</name>
    <dbReference type="NCBI Taxonomy" id="685588"/>
    <lineage>
        <taxon>Eukaryota</taxon>
        <taxon>Fungi</taxon>
        <taxon>Dikarya</taxon>
        <taxon>Basidiomycota</taxon>
        <taxon>Agaricomycotina</taxon>
        <taxon>Agaricomycetes</taxon>
        <taxon>Agaricomycetidae</taxon>
        <taxon>Agaricales</taxon>
        <taxon>Agaricineae</taxon>
        <taxon>Strophariaceae</taxon>
        <taxon>Galerina</taxon>
    </lineage>
</organism>
<dbReference type="PANTHER" id="PTHR47332:SF4">
    <property type="entry name" value="SET DOMAIN-CONTAINING PROTEIN 5"/>
    <property type="match status" value="1"/>
</dbReference>
<name>A0A067SA05_GALM3</name>
<protein>
    <recommendedName>
        <fullName evidence="2">SET domain-containing protein</fullName>
    </recommendedName>
</protein>
<dbReference type="AlphaFoldDB" id="A0A067SA05"/>
<dbReference type="InterPro" id="IPR053185">
    <property type="entry name" value="SET_domain_protein"/>
</dbReference>
<dbReference type="Gene3D" id="2.170.270.10">
    <property type="entry name" value="SET domain"/>
    <property type="match status" value="1"/>
</dbReference>
<feature type="domain" description="SET" evidence="2">
    <location>
        <begin position="140"/>
        <end position="297"/>
    </location>
</feature>